<dbReference type="InterPro" id="IPR011006">
    <property type="entry name" value="CheY-like_superfamily"/>
</dbReference>
<dbReference type="PROSITE" id="PS50110">
    <property type="entry name" value="RESPONSE_REGULATORY"/>
    <property type="match status" value="1"/>
</dbReference>
<dbReference type="InterPro" id="IPR039420">
    <property type="entry name" value="WalR-like"/>
</dbReference>
<dbReference type="PROSITE" id="PS50043">
    <property type="entry name" value="HTH_LUXR_2"/>
    <property type="match status" value="1"/>
</dbReference>
<dbReference type="SMART" id="SM00421">
    <property type="entry name" value="HTH_LUXR"/>
    <property type="match status" value="1"/>
</dbReference>
<dbReference type="CDD" id="cd17535">
    <property type="entry name" value="REC_NarL-like"/>
    <property type="match status" value="1"/>
</dbReference>
<dbReference type="InterPro" id="IPR000792">
    <property type="entry name" value="Tscrpt_reg_LuxR_C"/>
</dbReference>
<evidence type="ECO:0000256" key="1">
    <source>
        <dbReference type="ARBA" id="ARBA00022553"/>
    </source>
</evidence>
<keyword evidence="4" id="KW-0804">Transcription</keyword>
<dbReference type="PANTHER" id="PTHR43214:SF24">
    <property type="entry name" value="TRANSCRIPTIONAL REGULATORY PROTEIN NARL-RELATED"/>
    <property type="match status" value="1"/>
</dbReference>
<feature type="domain" description="Response regulatory" evidence="7">
    <location>
        <begin position="7"/>
        <end position="123"/>
    </location>
</feature>
<proteinExistence type="predicted"/>
<dbReference type="Gene3D" id="3.40.50.2300">
    <property type="match status" value="1"/>
</dbReference>
<comment type="caution">
    <text evidence="8">The sequence shown here is derived from an EMBL/GenBank/DDBJ whole genome shotgun (WGS) entry which is preliminary data.</text>
</comment>
<name>A0ABV8KVF8_9ACTN</name>
<dbReference type="SMART" id="SM00448">
    <property type="entry name" value="REC"/>
    <property type="match status" value="1"/>
</dbReference>
<dbReference type="PRINTS" id="PR00038">
    <property type="entry name" value="HTHLUXR"/>
</dbReference>
<dbReference type="SUPFAM" id="SSF46894">
    <property type="entry name" value="C-terminal effector domain of the bipartite response regulators"/>
    <property type="match status" value="1"/>
</dbReference>
<dbReference type="InterPro" id="IPR001789">
    <property type="entry name" value="Sig_transdc_resp-reg_receiver"/>
</dbReference>
<evidence type="ECO:0000256" key="4">
    <source>
        <dbReference type="ARBA" id="ARBA00023163"/>
    </source>
</evidence>
<feature type="domain" description="HTH luxR-type" evidence="6">
    <location>
        <begin position="149"/>
        <end position="214"/>
    </location>
</feature>
<evidence type="ECO:0000313" key="8">
    <source>
        <dbReference type="EMBL" id="MFC4109601.1"/>
    </source>
</evidence>
<dbReference type="PROSITE" id="PS00622">
    <property type="entry name" value="HTH_LUXR_1"/>
    <property type="match status" value="1"/>
</dbReference>
<sequence length="218" mass="23365">MTGDPIRVVVVDDQHVVREGLVALLGLIDGIEVAGAAGDGRQAVALLRAVRTDIVLMDLRMPHVDGVEATRRITDEHPEVAVIVLTTYVDDESIRAALRAGARGYLTKNASRDQIAVALRATAQGQATFDPAVSRRLVHALRVSTPAPAWTNPDRLTPREVEVLRLIAAGTGNSAIAAALFVAESTVKTHINNLFAKIGARDRNDATRYARRNGLVEG</sequence>
<organism evidence="8 9">
    <name type="scientific">Micromonospora zhanjiangensis</name>
    <dbReference type="NCBI Taxonomy" id="1522057"/>
    <lineage>
        <taxon>Bacteria</taxon>
        <taxon>Bacillati</taxon>
        <taxon>Actinomycetota</taxon>
        <taxon>Actinomycetes</taxon>
        <taxon>Micromonosporales</taxon>
        <taxon>Micromonosporaceae</taxon>
        <taxon>Micromonospora</taxon>
    </lineage>
</organism>
<dbReference type="PANTHER" id="PTHR43214">
    <property type="entry name" value="TWO-COMPONENT RESPONSE REGULATOR"/>
    <property type="match status" value="1"/>
</dbReference>
<evidence type="ECO:0000259" key="7">
    <source>
        <dbReference type="PROSITE" id="PS50110"/>
    </source>
</evidence>
<evidence type="ECO:0000259" key="6">
    <source>
        <dbReference type="PROSITE" id="PS50043"/>
    </source>
</evidence>
<keyword evidence="2" id="KW-0805">Transcription regulation</keyword>
<dbReference type="CDD" id="cd06170">
    <property type="entry name" value="LuxR_C_like"/>
    <property type="match status" value="1"/>
</dbReference>
<dbReference type="InterPro" id="IPR016032">
    <property type="entry name" value="Sig_transdc_resp-reg_C-effctor"/>
</dbReference>
<evidence type="ECO:0000256" key="5">
    <source>
        <dbReference type="PROSITE-ProRule" id="PRU00169"/>
    </source>
</evidence>
<dbReference type="Proteomes" id="UP001595868">
    <property type="component" value="Unassembled WGS sequence"/>
</dbReference>
<keyword evidence="1 5" id="KW-0597">Phosphoprotein</keyword>
<reference evidence="9" key="1">
    <citation type="journal article" date="2019" name="Int. J. Syst. Evol. Microbiol.">
        <title>The Global Catalogue of Microorganisms (GCM) 10K type strain sequencing project: providing services to taxonomists for standard genome sequencing and annotation.</title>
        <authorList>
            <consortium name="The Broad Institute Genomics Platform"/>
            <consortium name="The Broad Institute Genome Sequencing Center for Infectious Disease"/>
            <person name="Wu L."/>
            <person name="Ma J."/>
        </authorList>
    </citation>
    <scope>NUCLEOTIDE SEQUENCE [LARGE SCALE GENOMIC DNA]</scope>
    <source>
        <strain evidence="9">2902at01</strain>
    </source>
</reference>
<dbReference type="EMBL" id="JBHSBN010000026">
    <property type="protein sequence ID" value="MFC4109601.1"/>
    <property type="molecule type" value="Genomic_DNA"/>
</dbReference>
<dbReference type="Pfam" id="PF00072">
    <property type="entry name" value="Response_reg"/>
    <property type="match status" value="1"/>
</dbReference>
<dbReference type="Pfam" id="PF00196">
    <property type="entry name" value="GerE"/>
    <property type="match status" value="1"/>
</dbReference>
<accession>A0ABV8KVF8</accession>
<keyword evidence="3" id="KW-0238">DNA-binding</keyword>
<evidence type="ECO:0000256" key="3">
    <source>
        <dbReference type="ARBA" id="ARBA00023125"/>
    </source>
</evidence>
<evidence type="ECO:0000313" key="9">
    <source>
        <dbReference type="Proteomes" id="UP001595868"/>
    </source>
</evidence>
<dbReference type="InterPro" id="IPR058245">
    <property type="entry name" value="NreC/VraR/RcsB-like_REC"/>
</dbReference>
<gene>
    <name evidence="8" type="ORF">ACFOX0_27170</name>
</gene>
<feature type="modified residue" description="4-aspartylphosphate" evidence="5">
    <location>
        <position position="58"/>
    </location>
</feature>
<dbReference type="RefSeq" id="WP_377551163.1">
    <property type="nucleotide sequence ID" value="NZ_JBHSBN010000026.1"/>
</dbReference>
<protein>
    <submittedName>
        <fullName evidence="8">Response regulator</fullName>
    </submittedName>
</protein>
<evidence type="ECO:0000256" key="2">
    <source>
        <dbReference type="ARBA" id="ARBA00023015"/>
    </source>
</evidence>
<keyword evidence="9" id="KW-1185">Reference proteome</keyword>
<dbReference type="SUPFAM" id="SSF52172">
    <property type="entry name" value="CheY-like"/>
    <property type="match status" value="1"/>
</dbReference>